<feature type="compositionally biased region" description="Basic and acidic residues" evidence="1">
    <location>
        <begin position="39"/>
        <end position="51"/>
    </location>
</feature>
<proteinExistence type="predicted"/>
<comment type="caution">
    <text evidence="3">The sequence shown here is derived from an EMBL/GenBank/DDBJ whole genome shotgun (WGS) entry which is preliminary data.</text>
</comment>
<evidence type="ECO:0000256" key="1">
    <source>
        <dbReference type="SAM" id="MobiDB-lite"/>
    </source>
</evidence>
<dbReference type="Proteomes" id="UP001429100">
    <property type="component" value="Unassembled WGS sequence"/>
</dbReference>
<evidence type="ECO:0000313" key="3">
    <source>
        <dbReference type="EMBL" id="PPS97778.1"/>
    </source>
</evidence>
<organism evidence="3 4">
    <name type="scientific">Cryptosporidium hominis</name>
    <dbReference type="NCBI Taxonomy" id="237895"/>
    <lineage>
        <taxon>Eukaryota</taxon>
        <taxon>Sar</taxon>
        <taxon>Alveolata</taxon>
        <taxon>Apicomplexa</taxon>
        <taxon>Conoidasida</taxon>
        <taxon>Coccidia</taxon>
        <taxon>Eucoccidiorida</taxon>
        <taxon>Eimeriorina</taxon>
        <taxon>Cryptosporidiidae</taxon>
        <taxon>Cryptosporidium</taxon>
    </lineage>
</organism>
<name>A0ABX5BHF3_CRYHO</name>
<protein>
    <submittedName>
        <fullName evidence="3">Uncharacterized protein</fullName>
    </submittedName>
</protein>
<keyword evidence="2" id="KW-1133">Transmembrane helix</keyword>
<keyword evidence="4" id="KW-1185">Reference proteome</keyword>
<reference evidence="3 4" key="2">
    <citation type="submission" date="2017-10" db="EMBL/GenBank/DDBJ databases">
        <title>Consistent, comparative and evidence-based genome annotation and re-annotation for the closely-related species, Cryptosporidium parvum, C. hominis and C. tyzzeri.</title>
        <authorList>
            <person name="Baptista R.P."/>
            <person name="Li Y."/>
            <person name="Sateriale A."/>
            <person name="Striepen B."/>
            <person name="Kissinger J.C."/>
        </authorList>
    </citation>
    <scope>NUCLEOTIDE SEQUENCE [LARGE SCALE GENOMIC DNA]</scope>
    <source>
        <strain evidence="3">30976</strain>
    </source>
</reference>
<dbReference type="EMBL" id="JTAI01000007">
    <property type="protein sequence ID" value="PPS97778.1"/>
    <property type="molecule type" value="Genomic_DNA"/>
</dbReference>
<feature type="region of interest" description="Disordered" evidence="1">
    <location>
        <begin position="25"/>
        <end position="52"/>
    </location>
</feature>
<reference evidence="3 4" key="1">
    <citation type="submission" date="2014-11" db="EMBL/GenBank/DDBJ databases">
        <title>Comparative genomic analysis of Cryptosporidium hominis reveals occurrence of genetic recombination in virulent subtypes.</title>
        <authorList>
            <person name="Guo Y."/>
            <person name="Tang K."/>
            <person name="Frace M."/>
            <person name="Li N."/>
            <person name="Roellig D.M."/>
            <person name="Sammons S."/>
            <person name="Knipe K."/>
            <person name="Rowe L."/>
            <person name="Feng Y."/>
            <person name="Xiao L."/>
        </authorList>
    </citation>
    <scope>NUCLEOTIDE SEQUENCE [LARGE SCALE GENOMIC DNA]</scope>
    <source>
        <strain evidence="3">30976</strain>
    </source>
</reference>
<feature type="transmembrane region" description="Helical" evidence="2">
    <location>
        <begin position="88"/>
        <end position="109"/>
    </location>
</feature>
<keyword evidence="2" id="KW-0812">Transmembrane</keyword>
<accession>A0ABX5BHF3</accession>
<keyword evidence="2" id="KW-0472">Membrane</keyword>
<evidence type="ECO:0000256" key="2">
    <source>
        <dbReference type="SAM" id="Phobius"/>
    </source>
</evidence>
<evidence type="ECO:0000313" key="4">
    <source>
        <dbReference type="Proteomes" id="UP001429100"/>
    </source>
</evidence>
<sequence>MASSLLENDIISQNIGNGLISKKKSKKKLNKFSKSSNSELEKQQNDKKEYYPTKNVMMESENDDLTDEEFEEYEEYEEDMSNFDYLKIFKIPLILFILSLISVLFVDLFGKDYLGNELENGIYNMIDPNYGSFIWNLSEKQIDKVRIEDIQVAIQMLLIYVDNHFNQTKLTLDGLESKLSKTITENKDTLIELNNQIDKIEREISHKTDYLEKMISESKLESL</sequence>
<gene>
    <name evidence="3" type="ORF">GY17_00000316</name>
</gene>